<evidence type="ECO:0000256" key="4">
    <source>
        <dbReference type="ARBA" id="ARBA00023136"/>
    </source>
</evidence>
<keyword evidence="2 6" id="KW-0812">Transmembrane</keyword>
<feature type="transmembrane region" description="Helical" evidence="6">
    <location>
        <begin position="245"/>
        <end position="266"/>
    </location>
</feature>
<feature type="non-terminal residue" evidence="8">
    <location>
        <position position="771"/>
    </location>
</feature>
<protein>
    <submittedName>
        <fullName evidence="9">Potassium voltage-gated channel subfamily H member 2</fullName>
    </submittedName>
</protein>
<dbReference type="AlphaFoldDB" id="A0A9P1GCX7"/>
<evidence type="ECO:0000259" key="7">
    <source>
        <dbReference type="Pfam" id="PF00520"/>
    </source>
</evidence>
<dbReference type="GO" id="GO:0005216">
    <property type="term" value="F:monoatomic ion channel activity"/>
    <property type="evidence" value="ECO:0007669"/>
    <property type="project" value="InterPro"/>
</dbReference>
<feature type="transmembrane region" description="Helical" evidence="6">
    <location>
        <begin position="212"/>
        <end position="233"/>
    </location>
</feature>
<feature type="compositionally biased region" description="Basic and acidic residues" evidence="5">
    <location>
        <begin position="60"/>
        <end position="85"/>
    </location>
</feature>
<dbReference type="EMBL" id="CAMXCT030003680">
    <property type="protein sequence ID" value="CAL4793055.1"/>
    <property type="molecule type" value="Genomic_DNA"/>
</dbReference>
<sequence>CHVMMSSRHGCTFEDTLASELRDLHSRLLQQYRQDLEDGAHREFQVSTDSFDPNSVFGPKLDRSSKQGRLCGDKSEKSKPLEPLEQSEHFVETAKSSAGSSDFECTDEFGMLKSADQAETILQKWGLLGLHLMEVQAYPRRRESPSMMKDECKHELKMHTAWTQSLRESSRFMRSRTLVRGVSKASRINEKVLDHTSCLQPLILGPQNPKRLFWTFFGFLFILWDLVTIPMQLFDIPGFSGFLDLFAEITFYYWVCDIFLNFIFSFERQGQLEMRPRAIAMHYLRSWFPLDCLVIGIDIALRVVEAVVKDRGTSGGLQSVRLLRALRLLRLMRLLRVGKLKQAFAIIASRFTSLYFLMIMKVLSGLGMILVVNHYIACFWYGLGLVYHENSWLQQANVAEGSFSEGYISALHWSLTQFTPATNNISPENVPERLYAVFVILLALGVFSSFISSITSAVNTLRAVRMEQMVQESKIRQFFNERQLSAELFNKIQEVCRKRRLFEIRLQENEVRFLAEIPDSVKARLHEEIFLPWLLTADFLPAWCLNTDHRFLRKVCHLAMRECYAVSTQDVFNNGLESTYVIIVQHGSMGYYVKAQDSTEFDVKERWTVKEGTFLCVPTLFASWYYRGKLNADRGSCYYVSIESSSFCGLAQQHAGALYQYMRIYGMLLINVIEARDLDRQEVSDLDLPRWVLDDIRDRTQRFADALNSTSNSAIRQSNLLLRRFIGRILLSGLSVNSGMEWLLEAFLVGSLPKFSDHFCYPANCRLKKLN</sequence>
<evidence type="ECO:0000256" key="2">
    <source>
        <dbReference type="ARBA" id="ARBA00022692"/>
    </source>
</evidence>
<dbReference type="GO" id="GO:0016020">
    <property type="term" value="C:membrane"/>
    <property type="evidence" value="ECO:0007669"/>
    <property type="project" value="UniProtKB-SubCell"/>
</dbReference>
<evidence type="ECO:0000256" key="3">
    <source>
        <dbReference type="ARBA" id="ARBA00022989"/>
    </source>
</evidence>
<comment type="subcellular location">
    <subcellularLocation>
        <location evidence="1">Membrane</location>
        <topology evidence="1">Multi-pass membrane protein</topology>
    </subcellularLocation>
</comment>
<reference evidence="9 10" key="2">
    <citation type="submission" date="2024-05" db="EMBL/GenBank/DDBJ databases">
        <authorList>
            <person name="Chen Y."/>
            <person name="Shah S."/>
            <person name="Dougan E. K."/>
            <person name="Thang M."/>
            <person name="Chan C."/>
        </authorList>
    </citation>
    <scope>NUCLEOTIDE SEQUENCE [LARGE SCALE GENOMIC DNA]</scope>
</reference>
<evidence type="ECO:0000256" key="5">
    <source>
        <dbReference type="SAM" id="MobiDB-lite"/>
    </source>
</evidence>
<keyword evidence="3 6" id="KW-1133">Transmembrane helix</keyword>
<feature type="transmembrane region" description="Helical" evidence="6">
    <location>
        <begin position="434"/>
        <end position="458"/>
    </location>
</feature>
<evidence type="ECO:0000313" key="9">
    <source>
        <dbReference type="EMBL" id="CAL4793055.1"/>
    </source>
</evidence>
<dbReference type="Proteomes" id="UP001152797">
    <property type="component" value="Unassembled WGS sequence"/>
</dbReference>
<feature type="transmembrane region" description="Helical" evidence="6">
    <location>
        <begin position="365"/>
        <end position="383"/>
    </location>
</feature>
<evidence type="ECO:0000313" key="10">
    <source>
        <dbReference type="Proteomes" id="UP001152797"/>
    </source>
</evidence>
<feature type="domain" description="Ion transport" evidence="7">
    <location>
        <begin position="213"/>
        <end position="462"/>
    </location>
</feature>
<dbReference type="InterPro" id="IPR005821">
    <property type="entry name" value="Ion_trans_dom"/>
</dbReference>
<proteinExistence type="predicted"/>
<dbReference type="Pfam" id="PF00520">
    <property type="entry name" value="Ion_trans"/>
    <property type="match status" value="1"/>
</dbReference>
<dbReference type="PANTHER" id="PTHR47823">
    <property type="entry name" value="ION_TRANS DOMAIN-CONTAINING PROTEIN"/>
    <property type="match status" value="1"/>
</dbReference>
<evidence type="ECO:0000256" key="1">
    <source>
        <dbReference type="ARBA" id="ARBA00004141"/>
    </source>
</evidence>
<reference evidence="8" key="1">
    <citation type="submission" date="2022-10" db="EMBL/GenBank/DDBJ databases">
        <authorList>
            <person name="Chen Y."/>
            <person name="Dougan E. K."/>
            <person name="Chan C."/>
            <person name="Rhodes N."/>
            <person name="Thang M."/>
        </authorList>
    </citation>
    <scope>NUCLEOTIDE SEQUENCE</scope>
</reference>
<evidence type="ECO:0000256" key="6">
    <source>
        <dbReference type="SAM" id="Phobius"/>
    </source>
</evidence>
<accession>A0A9P1GCX7</accession>
<dbReference type="SUPFAM" id="SSF81324">
    <property type="entry name" value="Voltage-gated potassium channels"/>
    <property type="match status" value="1"/>
</dbReference>
<gene>
    <name evidence="8" type="ORF">C1SCF055_LOCUS31447</name>
</gene>
<dbReference type="EMBL" id="CAMXCT020003680">
    <property type="protein sequence ID" value="CAL1159118.1"/>
    <property type="molecule type" value="Genomic_DNA"/>
</dbReference>
<comment type="caution">
    <text evidence="8">The sequence shown here is derived from an EMBL/GenBank/DDBJ whole genome shotgun (WGS) entry which is preliminary data.</text>
</comment>
<dbReference type="OrthoDB" id="426442at2759"/>
<organism evidence="8">
    <name type="scientific">Cladocopium goreaui</name>
    <dbReference type="NCBI Taxonomy" id="2562237"/>
    <lineage>
        <taxon>Eukaryota</taxon>
        <taxon>Sar</taxon>
        <taxon>Alveolata</taxon>
        <taxon>Dinophyceae</taxon>
        <taxon>Suessiales</taxon>
        <taxon>Symbiodiniaceae</taxon>
        <taxon>Cladocopium</taxon>
    </lineage>
</organism>
<dbReference type="PANTHER" id="PTHR47823:SF9">
    <property type="entry name" value="CHROMOSOME UNDETERMINED SCAFFOLD_10, WHOLE GENOME SHOTGUN SEQUENCE"/>
    <property type="match status" value="1"/>
</dbReference>
<keyword evidence="4 6" id="KW-0472">Membrane</keyword>
<name>A0A9P1GCX7_9DINO</name>
<feature type="region of interest" description="Disordered" evidence="5">
    <location>
        <begin position="47"/>
        <end position="85"/>
    </location>
</feature>
<dbReference type="EMBL" id="CAMXCT010003680">
    <property type="protein sequence ID" value="CAI4005743.1"/>
    <property type="molecule type" value="Genomic_DNA"/>
</dbReference>
<keyword evidence="10" id="KW-1185">Reference proteome</keyword>
<evidence type="ECO:0000313" key="8">
    <source>
        <dbReference type="EMBL" id="CAI4005743.1"/>
    </source>
</evidence>
<dbReference type="Gene3D" id="1.10.287.70">
    <property type="match status" value="1"/>
</dbReference>